<organism evidence="16 17">
    <name type="scientific">Sesamum indicum</name>
    <name type="common">Oriental sesame</name>
    <name type="synonym">Sesamum orientale</name>
    <dbReference type="NCBI Taxonomy" id="4182"/>
    <lineage>
        <taxon>Eukaryota</taxon>
        <taxon>Viridiplantae</taxon>
        <taxon>Streptophyta</taxon>
        <taxon>Embryophyta</taxon>
        <taxon>Tracheophyta</taxon>
        <taxon>Spermatophyta</taxon>
        <taxon>Magnoliopsida</taxon>
        <taxon>eudicotyledons</taxon>
        <taxon>Gunneridae</taxon>
        <taxon>Pentapetalae</taxon>
        <taxon>asterids</taxon>
        <taxon>lamiids</taxon>
        <taxon>Lamiales</taxon>
        <taxon>Pedaliaceae</taxon>
        <taxon>Sesamum</taxon>
    </lineage>
</organism>
<dbReference type="PANTHER" id="PTHR31044">
    <property type="entry name" value="BETA-1,3 GLUCANASE"/>
    <property type="match status" value="1"/>
</dbReference>
<dbReference type="OrthoDB" id="421038at2759"/>
<dbReference type="Pfam" id="PF07983">
    <property type="entry name" value="X8"/>
    <property type="match status" value="1"/>
</dbReference>
<evidence type="ECO:0000256" key="1">
    <source>
        <dbReference type="ARBA" id="ARBA00004609"/>
    </source>
</evidence>
<dbReference type="Gene3D" id="3.20.20.80">
    <property type="entry name" value="Glycosidases"/>
    <property type="match status" value="1"/>
</dbReference>
<evidence type="ECO:0000256" key="8">
    <source>
        <dbReference type="ARBA" id="ARBA00023157"/>
    </source>
</evidence>
<dbReference type="GO" id="GO:0005975">
    <property type="term" value="P:carbohydrate metabolic process"/>
    <property type="evidence" value="ECO:0007669"/>
    <property type="project" value="InterPro"/>
</dbReference>
<keyword evidence="3" id="KW-1003">Cell membrane</keyword>
<feature type="region of interest" description="Disordered" evidence="13">
    <location>
        <begin position="234"/>
        <end position="255"/>
    </location>
</feature>
<accession>A0A6I9UGP8</accession>
<keyword evidence="7" id="KW-0472">Membrane</keyword>
<keyword evidence="8" id="KW-1015">Disulfide bond</keyword>
<dbReference type="Gramene" id="SIN_1025691.t">
    <property type="protein sequence ID" value="SIN_1025691.t"/>
    <property type="gene ID" value="SIN_1025691"/>
</dbReference>
<dbReference type="GO" id="GO:0005886">
    <property type="term" value="C:plasma membrane"/>
    <property type="evidence" value="ECO:0007669"/>
    <property type="project" value="UniProtKB-SubCell"/>
</dbReference>
<evidence type="ECO:0000256" key="13">
    <source>
        <dbReference type="SAM" id="MobiDB-lite"/>
    </source>
</evidence>
<name>A0A6I9UGP8_SESIN</name>
<keyword evidence="16" id="KW-1185">Reference proteome</keyword>
<keyword evidence="6" id="KW-0378">Hydrolase</keyword>
<keyword evidence="4" id="KW-0336">GPI-anchor</keyword>
<proteinExistence type="inferred from homology"/>
<evidence type="ECO:0000256" key="14">
    <source>
        <dbReference type="SAM" id="SignalP"/>
    </source>
</evidence>
<dbReference type="RefSeq" id="XP_011099365.1">
    <property type="nucleotide sequence ID" value="XM_011101063.2"/>
</dbReference>
<evidence type="ECO:0000256" key="5">
    <source>
        <dbReference type="ARBA" id="ARBA00022729"/>
    </source>
</evidence>
<dbReference type="SMART" id="SM00768">
    <property type="entry name" value="X8"/>
    <property type="match status" value="1"/>
</dbReference>
<dbReference type="Gene3D" id="1.20.58.1040">
    <property type="match status" value="1"/>
</dbReference>
<evidence type="ECO:0000256" key="2">
    <source>
        <dbReference type="ARBA" id="ARBA00008773"/>
    </source>
</evidence>
<dbReference type="Pfam" id="PF00332">
    <property type="entry name" value="Glyco_hydro_17"/>
    <property type="match status" value="1"/>
</dbReference>
<dbReference type="Proteomes" id="UP000504604">
    <property type="component" value="Linkage group LG15"/>
</dbReference>
<evidence type="ECO:0000256" key="4">
    <source>
        <dbReference type="ARBA" id="ARBA00022622"/>
    </source>
</evidence>
<evidence type="ECO:0000256" key="10">
    <source>
        <dbReference type="ARBA" id="ARBA00023288"/>
    </source>
</evidence>
<dbReference type="GO" id="GO:0009506">
    <property type="term" value="C:plasmodesma"/>
    <property type="evidence" value="ECO:0007669"/>
    <property type="project" value="UniProtKB-ARBA"/>
</dbReference>
<evidence type="ECO:0000256" key="7">
    <source>
        <dbReference type="ARBA" id="ARBA00023136"/>
    </source>
</evidence>
<dbReference type="PANTHER" id="PTHR31044:SF140">
    <property type="entry name" value="EXPRESSED PROTEIN"/>
    <property type="match status" value="1"/>
</dbReference>
<dbReference type="GeneID" id="105177809"/>
<reference evidence="17" key="1">
    <citation type="submission" date="2025-08" db="UniProtKB">
        <authorList>
            <consortium name="RefSeq"/>
        </authorList>
    </citation>
    <scope>IDENTIFICATION</scope>
</reference>
<evidence type="ECO:0000256" key="3">
    <source>
        <dbReference type="ARBA" id="ARBA00022475"/>
    </source>
</evidence>
<protein>
    <submittedName>
        <fullName evidence="17">Glucan endo-1,3-beta-glucosidase 12</fullName>
    </submittedName>
</protein>
<evidence type="ECO:0000313" key="16">
    <source>
        <dbReference type="Proteomes" id="UP000504604"/>
    </source>
</evidence>
<sequence>MNMLWLLSLFHLLLLYLTATGQESVGFLPLHDSTVTLQSSSQNGLPVAVQVETEHLKNVANSVLMAETWLRNHVLAYYPATNVTTIVVGHSVLCSKDQEDKLGLVLPSVKNIHYSLTRWGLQNDIKVAASFSTDCLDSNSQESYRVDVAEAYIKPLLSVLQDINSPYVVNPPSYIYTLSDEALSLLKSHSISMKNLGVLHLNRINVVISAPRREKPPSRKLSFIDLDKMIDPFPPRPTPISPSRSPSRPSSPAYAAGSPLPPLVGIVSPAPSLPPVVNPFSPPFLPPLAPMPNPASPPFGPHLPPCTPSDGGGSAGAPVGVGVHNGLWCVAKPSVPAETLQEALDYACGEGEADCDAIKPEGSCYFPDSLVAHASYAFNSYWQKTKRNGGTCGFGGTAMLINSDPSYHHCRFILT</sequence>
<evidence type="ECO:0000256" key="11">
    <source>
        <dbReference type="ARBA" id="ARBA00023295"/>
    </source>
</evidence>
<keyword evidence="11" id="KW-0326">Glycosidase</keyword>
<dbReference type="InterPro" id="IPR044788">
    <property type="entry name" value="X8_dom_prot"/>
</dbReference>
<feature type="compositionally biased region" description="Low complexity" evidence="13">
    <location>
        <begin position="241"/>
        <end position="255"/>
    </location>
</feature>
<gene>
    <name evidence="17" type="primary">LOC105177809</name>
</gene>
<evidence type="ECO:0000256" key="12">
    <source>
        <dbReference type="RuleBase" id="RU004335"/>
    </source>
</evidence>
<keyword evidence="10" id="KW-0449">Lipoprotein</keyword>
<evidence type="ECO:0000313" key="17">
    <source>
        <dbReference type="RefSeq" id="XP_011099365.1"/>
    </source>
</evidence>
<dbReference type="GO" id="GO:0098552">
    <property type="term" value="C:side of membrane"/>
    <property type="evidence" value="ECO:0007669"/>
    <property type="project" value="UniProtKB-KW"/>
</dbReference>
<comment type="similarity">
    <text evidence="2 12">Belongs to the glycosyl hydrolase 17 family.</text>
</comment>
<dbReference type="KEGG" id="sind:105177809"/>
<dbReference type="InterPro" id="IPR017853">
    <property type="entry name" value="GH"/>
</dbReference>
<evidence type="ECO:0000256" key="6">
    <source>
        <dbReference type="ARBA" id="ARBA00022801"/>
    </source>
</evidence>
<feature type="domain" description="X8" evidence="15">
    <location>
        <begin position="327"/>
        <end position="412"/>
    </location>
</feature>
<dbReference type="InterPro" id="IPR012946">
    <property type="entry name" value="X8"/>
</dbReference>
<dbReference type="InterPro" id="IPR000490">
    <property type="entry name" value="Glyco_hydro_17"/>
</dbReference>
<dbReference type="InParanoid" id="A0A6I9UGP8"/>
<feature type="chain" id="PRO_5027122147" evidence="14">
    <location>
        <begin position="22"/>
        <end position="415"/>
    </location>
</feature>
<keyword evidence="5 14" id="KW-0732">Signal</keyword>
<dbReference type="FunFam" id="1.20.58.1040:FF:000001">
    <property type="entry name" value="Glucan endo-1,3-beta-glucosidase 4"/>
    <property type="match status" value="1"/>
</dbReference>
<evidence type="ECO:0000259" key="15">
    <source>
        <dbReference type="SMART" id="SM00768"/>
    </source>
</evidence>
<dbReference type="GO" id="GO:0004553">
    <property type="term" value="F:hydrolase activity, hydrolyzing O-glycosyl compounds"/>
    <property type="evidence" value="ECO:0007669"/>
    <property type="project" value="InterPro"/>
</dbReference>
<dbReference type="SUPFAM" id="SSF51445">
    <property type="entry name" value="(Trans)glycosidases"/>
    <property type="match status" value="1"/>
</dbReference>
<dbReference type="FunCoup" id="A0A6I9UGP8">
    <property type="interactions" value="327"/>
</dbReference>
<keyword evidence="9" id="KW-0325">Glycoprotein</keyword>
<dbReference type="AlphaFoldDB" id="A0A6I9UGP8"/>
<feature type="signal peptide" evidence="14">
    <location>
        <begin position="1"/>
        <end position="21"/>
    </location>
</feature>
<comment type="subcellular location">
    <subcellularLocation>
        <location evidence="1">Cell membrane</location>
        <topology evidence="1">Lipid-anchor</topology>
        <topology evidence="1">GPI-anchor</topology>
    </subcellularLocation>
</comment>
<evidence type="ECO:0000256" key="9">
    <source>
        <dbReference type="ARBA" id="ARBA00023180"/>
    </source>
</evidence>